<name>A0ABW6MBH4_9ACTN</name>
<comment type="caution">
    <text evidence="8">The sequence shown here is derived from an EMBL/GenBank/DDBJ whole genome shotgun (WGS) entry which is preliminary data.</text>
</comment>
<feature type="transmembrane region" description="Helical" evidence="6">
    <location>
        <begin position="248"/>
        <end position="268"/>
    </location>
</feature>
<keyword evidence="5" id="KW-0046">Antibiotic resistance</keyword>
<dbReference type="Gene3D" id="1.20.1720.10">
    <property type="entry name" value="Multidrug resistance protein D"/>
    <property type="match status" value="1"/>
</dbReference>
<dbReference type="PANTHER" id="PTHR42718:SF39">
    <property type="entry name" value="ACTINORHODIN TRANSPORTER-RELATED"/>
    <property type="match status" value="1"/>
</dbReference>
<evidence type="ECO:0000313" key="9">
    <source>
        <dbReference type="Proteomes" id="UP001601303"/>
    </source>
</evidence>
<evidence type="ECO:0000256" key="6">
    <source>
        <dbReference type="SAM" id="Phobius"/>
    </source>
</evidence>
<evidence type="ECO:0000256" key="4">
    <source>
        <dbReference type="ARBA" id="ARBA00023136"/>
    </source>
</evidence>
<dbReference type="RefSeq" id="WP_388110740.1">
    <property type="nucleotide sequence ID" value="NZ_JBIAHM010000011.1"/>
</dbReference>
<dbReference type="Pfam" id="PF07690">
    <property type="entry name" value="MFS_1"/>
    <property type="match status" value="1"/>
</dbReference>
<feature type="transmembrane region" description="Helical" evidence="6">
    <location>
        <begin position="221"/>
        <end position="242"/>
    </location>
</feature>
<dbReference type="CDD" id="cd17321">
    <property type="entry name" value="MFS_MMR_MDR_like"/>
    <property type="match status" value="1"/>
</dbReference>
<evidence type="ECO:0000256" key="5">
    <source>
        <dbReference type="ARBA" id="ARBA00023251"/>
    </source>
</evidence>
<evidence type="ECO:0000256" key="1">
    <source>
        <dbReference type="ARBA" id="ARBA00004651"/>
    </source>
</evidence>
<keyword evidence="2 6" id="KW-0812">Transmembrane</keyword>
<protein>
    <submittedName>
        <fullName evidence="8">MFS transporter</fullName>
    </submittedName>
</protein>
<proteinExistence type="predicted"/>
<organism evidence="8 9">
    <name type="scientific">Streptomyces hokutonensis</name>
    <dbReference type="NCBI Taxonomy" id="1306990"/>
    <lineage>
        <taxon>Bacteria</taxon>
        <taxon>Bacillati</taxon>
        <taxon>Actinomycetota</taxon>
        <taxon>Actinomycetes</taxon>
        <taxon>Kitasatosporales</taxon>
        <taxon>Streptomycetaceae</taxon>
        <taxon>Streptomyces</taxon>
    </lineage>
</organism>
<feature type="transmembrane region" description="Helical" evidence="6">
    <location>
        <begin position="456"/>
        <end position="477"/>
    </location>
</feature>
<feature type="transmembrane region" description="Helical" evidence="6">
    <location>
        <begin position="289"/>
        <end position="314"/>
    </location>
</feature>
<keyword evidence="3 6" id="KW-1133">Transmembrane helix</keyword>
<feature type="transmembrane region" description="Helical" evidence="6">
    <location>
        <begin position="351"/>
        <end position="370"/>
    </location>
</feature>
<feature type="transmembrane region" description="Helical" evidence="6">
    <location>
        <begin position="189"/>
        <end position="209"/>
    </location>
</feature>
<evidence type="ECO:0000256" key="2">
    <source>
        <dbReference type="ARBA" id="ARBA00022692"/>
    </source>
</evidence>
<keyword evidence="4 6" id="KW-0472">Membrane</keyword>
<comment type="subcellular location">
    <subcellularLocation>
        <location evidence="1">Cell membrane</location>
        <topology evidence="1">Multi-pass membrane protein</topology>
    </subcellularLocation>
</comment>
<feature type="transmembrane region" description="Helical" evidence="6">
    <location>
        <begin position="326"/>
        <end position="344"/>
    </location>
</feature>
<feature type="domain" description="Major facilitator superfamily (MFS) profile" evidence="7">
    <location>
        <begin position="31"/>
        <end position="490"/>
    </location>
</feature>
<feature type="transmembrane region" description="Helical" evidence="6">
    <location>
        <begin position="69"/>
        <end position="85"/>
    </location>
</feature>
<feature type="transmembrane region" description="Helical" evidence="6">
    <location>
        <begin position="390"/>
        <end position="410"/>
    </location>
</feature>
<dbReference type="EMBL" id="JBIAHM010000011">
    <property type="protein sequence ID" value="MFE9602678.1"/>
    <property type="molecule type" value="Genomic_DNA"/>
</dbReference>
<feature type="transmembrane region" description="Helical" evidence="6">
    <location>
        <begin position="155"/>
        <end position="177"/>
    </location>
</feature>
<dbReference type="InterPro" id="IPR020846">
    <property type="entry name" value="MFS_dom"/>
</dbReference>
<dbReference type="PANTHER" id="PTHR42718">
    <property type="entry name" value="MAJOR FACILITATOR SUPERFAMILY MULTIDRUG TRANSPORTER MFSC"/>
    <property type="match status" value="1"/>
</dbReference>
<accession>A0ABW6MBH4</accession>
<evidence type="ECO:0000313" key="8">
    <source>
        <dbReference type="EMBL" id="MFE9602678.1"/>
    </source>
</evidence>
<dbReference type="PROSITE" id="PS50850">
    <property type="entry name" value="MFS"/>
    <property type="match status" value="1"/>
</dbReference>
<dbReference type="InterPro" id="IPR011701">
    <property type="entry name" value="MFS"/>
</dbReference>
<dbReference type="Proteomes" id="UP001601303">
    <property type="component" value="Unassembled WGS sequence"/>
</dbReference>
<feature type="transmembrane region" description="Helical" evidence="6">
    <location>
        <begin position="29"/>
        <end position="49"/>
    </location>
</feature>
<dbReference type="Gene3D" id="1.20.1250.20">
    <property type="entry name" value="MFS general substrate transporter like domains"/>
    <property type="match status" value="1"/>
</dbReference>
<feature type="transmembrane region" description="Helical" evidence="6">
    <location>
        <begin position="97"/>
        <end position="120"/>
    </location>
</feature>
<keyword evidence="9" id="KW-1185">Reference proteome</keyword>
<reference evidence="8 9" key="1">
    <citation type="submission" date="2024-10" db="EMBL/GenBank/DDBJ databases">
        <title>The Natural Products Discovery Center: Release of the First 8490 Sequenced Strains for Exploring Actinobacteria Biosynthetic Diversity.</title>
        <authorList>
            <person name="Kalkreuter E."/>
            <person name="Kautsar S.A."/>
            <person name="Yang D."/>
            <person name="Bader C.D."/>
            <person name="Teijaro C.N."/>
            <person name="Fluegel L."/>
            <person name="Davis C.M."/>
            <person name="Simpson J.R."/>
            <person name="Lauterbach L."/>
            <person name="Steele A.D."/>
            <person name="Gui C."/>
            <person name="Meng S."/>
            <person name="Li G."/>
            <person name="Viehrig K."/>
            <person name="Ye F."/>
            <person name="Su P."/>
            <person name="Kiefer A.F."/>
            <person name="Nichols A."/>
            <person name="Cepeda A.J."/>
            <person name="Yan W."/>
            <person name="Fan B."/>
            <person name="Jiang Y."/>
            <person name="Adhikari A."/>
            <person name="Zheng C.-J."/>
            <person name="Schuster L."/>
            <person name="Cowan T.M."/>
            <person name="Smanski M.J."/>
            <person name="Chevrette M.G."/>
            <person name="De Carvalho L.P.S."/>
            <person name="Shen B."/>
        </authorList>
    </citation>
    <scope>NUCLEOTIDE SEQUENCE [LARGE SCALE GENOMIC DNA]</scope>
    <source>
        <strain evidence="8 9">NPDC006488</strain>
    </source>
</reference>
<evidence type="ECO:0000256" key="3">
    <source>
        <dbReference type="ARBA" id="ARBA00022989"/>
    </source>
</evidence>
<gene>
    <name evidence="8" type="ORF">ACFYNQ_29455</name>
</gene>
<dbReference type="InterPro" id="IPR036259">
    <property type="entry name" value="MFS_trans_sf"/>
</dbReference>
<sequence length="490" mass="50524">MSSRTSHTTNTTNVAADDGGAPVPYPQRWAAAFVMILAALLDMIDGSIVNTALPSIGKGLKATPADLQWTVSAYMLGFAATLIIAGHLGDRYGRKKLFLLGVTAFALTSLASALATSAGVLVASRGLQGVAAAVIMPQILASFRTMFDGEERGKAFALYGAIAGVSTAVGVLLGGVLTDWDLFGWGWRTIFVINLPLAVLVLVLGAKWVPASKDHAFSGRIDVLGNLVLAAGLVAIVLPLVQGRSNGWPLWGWSCLAAGVAAIVALTVSEKRRGIEHPLLPTDLFHKPAFSAGLLVQLLFYGGMSGFFLVFTVWLQSGQGYTPTGAGLLMVAFSAGSILSAPAVDPLVAKFGRGVLILGALVMAGGLFWVRHEAQDAAQVHTGAWPLVPGLFLAGVGLIFLIIPLVNTILSTVPGELAGGASGILSTAQQFGGALGVAVIGNAFFSQADKGLTDAIVHAGPWAIGAYLLCAALCLALPRRAVGNQAEPAL</sequence>
<dbReference type="SUPFAM" id="SSF103473">
    <property type="entry name" value="MFS general substrate transporter"/>
    <property type="match status" value="1"/>
</dbReference>
<evidence type="ECO:0000259" key="7">
    <source>
        <dbReference type="PROSITE" id="PS50850"/>
    </source>
</evidence>